<dbReference type="GeneID" id="7837318"/>
<dbReference type="Proteomes" id="UP000009168">
    <property type="component" value="Unassembled WGS sequence"/>
</dbReference>
<feature type="signal peptide" evidence="1">
    <location>
        <begin position="1"/>
        <end position="24"/>
    </location>
</feature>
<evidence type="ECO:0000256" key="1">
    <source>
        <dbReference type="SAM" id="SignalP"/>
    </source>
</evidence>
<dbReference type="PROSITE" id="PS51257">
    <property type="entry name" value="PROKAR_LIPOPROTEIN"/>
    <property type="match status" value="1"/>
</dbReference>
<evidence type="ECO:0008006" key="4">
    <source>
        <dbReference type="Google" id="ProtNLM"/>
    </source>
</evidence>
<dbReference type="PROSITE" id="PS51996">
    <property type="entry name" value="TR_MART"/>
    <property type="match status" value="1"/>
</dbReference>
<dbReference type="OrthoDB" id="2017782at2759"/>
<dbReference type="EMBL" id="GG662749">
    <property type="protein sequence ID" value="EAR90223.2"/>
    <property type="molecule type" value="Genomic_DNA"/>
</dbReference>
<protein>
    <recommendedName>
        <fullName evidence="4">NAD(+)--protein-arginine ADP-ribosyltransferase</fullName>
    </recommendedName>
</protein>
<evidence type="ECO:0000313" key="2">
    <source>
        <dbReference type="EMBL" id="EAR90223.2"/>
    </source>
</evidence>
<dbReference type="HOGENOM" id="CLU_553803_0_0_1"/>
<keyword evidence="1" id="KW-0732">Signal</keyword>
<dbReference type="KEGG" id="tet:TTHERM_00355700"/>
<feature type="chain" id="PRO_5004201720" description="NAD(+)--protein-arginine ADP-ribosyltransferase" evidence="1">
    <location>
        <begin position="25"/>
        <end position="512"/>
    </location>
</feature>
<evidence type="ECO:0000313" key="3">
    <source>
        <dbReference type="Proteomes" id="UP000009168"/>
    </source>
</evidence>
<dbReference type="InParanoid" id="Q22Y01"/>
<proteinExistence type="predicted"/>
<keyword evidence="3" id="KW-1185">Reference proteome</keyword>
<sequence length="512" mass="60637">MISKQIIKVAFILYLLSILGCCLAEQFESDHEATLFSFLQDKEMIRADEDLDVDYHRTHHHENKIKSRQVVYWLDNEQDLKKNKKLGKKISKQIKTKVSFLLYDDYETFYSDIKGLDNMFVNLYVILNVEQAKQKLIDVQNLVKNQQTINFQKIICYSEDWQNEQNQLSNDEKQIIQSNSQLITTEQDLQAYFQNESLVFQFINIIPFQFIPLYLDDYKDYLKLQRHYVKQDFSKYSLESIQKSIHEGIQVLQTLKGFNLYTNQTFDQLESSYKDSFSNITKLPDVQSKSKALLKMYTDQGNQFYGVLNSALNSLNENVLKPFKPMIGYFGVGFTHFDEMKEFRNGLGDYGNELKNYFDYKNKSFLLYRGTTISNQMRHFLTNTTNIGRYIVMAAFTSTSSNQTQAVSYLQRKPADQRLLLEITHSYKNDDEFQYRPRSISIISEYPEEKEYLFPLFSVFQVQKYYFDSTRQVNVLELTYIHSYDKLKEDTNKKSQFLMRKKIAHVIRNNNS</sequence>
<reference evidence="3" key="1">
    <citation type="journal article" date="2006" name="PLoS Biol.">
        <title>Macronuclear genome sequence of the ciliate Tetrahymena thermophila, a model eukaryote.</title>
        <authorList>
            <person name="Eisen J.A."/>
            <person name="Coyne R.S."/>
            <person name="Wu M."/>
            <person name="Wu D."/>
            <person name="Thiagarajan M."/>
            <person name="Wortman J.R."/>
            <person name="Badger J.H."/>
            <person name="Ren Q."/>
            <person name="Amedeo P."/>
            <person name="Jones K.M."/>
            <person name="Tallon L.J."/>
            <person name="Delcher A.L."/>
            <person name="Salzberg S.L."/>
            <person name="Silva J.C."/>
            <person name="Haas B.J."/>
            <person name="Majoros W.H."/>
            <person name="Farzad M."/>
            <person name="Carlton J.M."/>
            <person name="Smith R.K. Jr."/>
            <person name="Garg J."/>
            <person name="Pearlman R.E."/>
            <person name="Karrer K.M."/>
            <person name="Sun L."/>
            <person name="Manning G."/>
            <person name="Elde N.C."/>
            <person name="Turkewitz A.P."/>
            <person name="Asai D.J."/>
            <person name="Wilkes D.E."/>
            <person name="Wang Y."/>
            <person name="Cai H."/>
            <person name="Collins K."/>
            <person name="Stewart B.A."/>
            <person name="Lee S.R."/>
            <person name="Wilamowska K."/>
            <person name="Weinberg Z."/>
            <person name="Ruzzo W.L."/>
            <person name="Wloga D."/>
            <person name="Gaertig J."/>
            <person name="Frankel J."/>
            <person name="Tsao C.-C."/>
            <person name="Gorovsky M.A."/>
            <person name="Keeling P.J."/>
            <person name="Waller R.F."/>
            <person name="Patron N.J."/>
            <person name="Cherry J.M."/>
            <person name="Stover N.A."/>
            <person name="Krieger C.J."/>
            <person name="del Toro C."/>
            <person name="Ryder H.F."/>
            <person name="Williamson S.C."/>
            <person name="Barbeau R.A."/>
            <person name="Hamilton E.P."/>
            <person name="Orias E."/>
        </authorList>
    </citation>
    <scope>NUCLEOTIDE SEQUENCE [LARGE SCALE GENOMIC DNA]</scope>
    <source>
        <strain evidence="3">SB210</strain>
    </source>
</reference>
<name>Q22Y01_TETTS</name>
<dbReference type="Gene3D" id="3.90.176.10">
    <property type="entry name" value="Toxin ADP-ribosyltransferase, Chain A, domain 1"/>
    <property type="match status" value="1"/>
</dbReference>
<accession>Q22Y01</accession>
<organism evidence="2 3">
    <name type="scientific">Tetrahymena thermophila (strain SB210)</name>
    <dbReference type="NCBI Taxonomy" id="312017"/>
    <lineage>
        <taxon>Eukaryota</taxon>
        <taxon>Sar</taxon>
        <taxon>Alveolata</taxon>
        <taxon>Ciliophora</taxon>
        <taxon>Intramacronucleata</taxon>
        <taxon>Oligohymenophorea</taxon>
        <taxon>Hymenostomatida</taxon>
        <taxon>Tetrahymenina</taxon>
        <taxon>Tetrahymenidae</taxon>
        <taxon>Tetrahymena</taxon>
    </lineage>
</organism>
<dbReference type="SUPFAM" id="SSF56399">
    <property type="entry name" value="ADP-ribosylation"/>
    <property type="match status" value="1"/>
</dbReference>
<dbReference type="AlphaFoldDB" id="Q22Y01"/>
<gene>
    <name evidence="2" type="ORF">TTHERM_00355700</name>
</gene>
<dbReference type="RefSeq" id="XP_001010468.2">
    <property type="nucleotide sequence ID" value="XM_001010468.2"/>
</dbReference>